<dbReference type="SFLD" id="SFLDG01202">
    <property type="entry name" value="SUF2.2"/>
    <property type="match status" value="1"/>
</dbReference>
<protein>
    <recommendedName>
        <fullName evidence="2">GST N-terminal domain-containing protein</fullName>
    </recommendedName>
</protein>
<keyword evidence="4" id="KW-1185">Reference proteome</keyword>
<dbReference type="PROSITE" id="PS51354">
    <property type="entry name" value="GLUTAREDOXIN_2"/>
    <property type="match status" value="1"/>
</dbReference>
<dbReference type="EMBL" id="AGSI01000005">
    <property type="protein sequence ID" value="EIE24553.1"/>
    <property type="molecule type" value="Genomic_DNA"/>
</dbReference>
<feature type="domain" description="GST N-terminal" evidence="2">
    <location>
        <begin position="77"/>
        <end position="160"/>
    </location>
</feature>
<dbReference type="STRING" id="574566.I0Z1N4"/>
<dbReference type="PANTHER" id="PTHR45288:SF1">
    <property type="entry name" value="THIOREDOXIN FAMILY PROTEIN"/>
    <property type="match status" value="1"/>
</dbReference>
<dbReference type="OrthoDB" id="422574at2759"/>
<dbReference type="PROSITE" id="PS50404">
    <property type="entry name" value="GST_NTER"/>
    <property type="match status" value="2"/>
</dbReference>
<evidence type="ECO:0000313" key="3">
    <source>
        <dbReference type="EMBL" id="EIE24553.1"/>
    </source>
</evidence>
<feature type="region of interest" description="Disordered" evidence="1">
    <location>
        <begin position="1"/>
        <end position="23"/>
    </location>
</feature>
<accession>I0Z1N4</accession>
<feature type="compositionally biased region" description="Polar residues" evidence="1">
    <location>
        <begin position="1"/>
        <end position="14"/>
    </location>
</feature>
<proteinExistence type="predicted"/>
<dbReference type="InterPro" id="IPR004045">
    <property type="entry name" value="Glutathione_S-Trfase_N"/>
</dbReference>
<dbReference type="SFLD" id="SFLDG01181">
    <property type="entry name" value="SUF2"/>
    <property type="match status" value="1"/>
</dbReference>
<dbReference type="GeneID" id="17042555"/>
<dbReference type="Pfam" id="PF13417">
    <property type="entry name" value="GST_N_3"/>
    <property type="match status" value="2"/>
</dbReference>
<name>I0Z1N4_COCSC</name>
<sequence>MNFTTAQASGTSPRGSGGTAAETKEKYTLKTAGGGTYKVAGGENINFATASAYPLFRLGSSAFVSGKLANFRKRPEQPIILYEFQGCPFCSKVREATTILDLDVLFYPCPKDGPTWRPKAKEMSGKSQFPFMIDPNNNDKQMLESDAIISYLWNEYGDGEVPLQFKLGPLTVLSIGLGLLPRGGKGTSYRKSRIPEKPIEIWGYEASPFVRMAREALVELELPHLYHSVARNSPKRPFLTEKWGSFQVPYIEDPNTGTAMFESNEIIKYLNDTYAV</sequence>
<feature type="domain" description="GST N-terminal" evidence="2">
    <location>
        <begin position="197"/>
        <end position="276"/>
    </location>
</feature>
<dbReference type="InterPro" id="IPR040079">
    <property type="entry name" value="Glutathione_S-Trfase"/>
</dbReference>
<organism evidence="3 4">
    <name type="scientific">Coccomyxa subellipsoidea (strain C-169)</name>
    <name type="common">Green microalga</name>
    <dbReference type="NCBI Taxonomy" id="574566"/>
    <lineage>
        <taxon>Eukaryota</taxon>
        <taxon>Viridiplantae</taxon>
        <taxon>Chlorophyta</taxon>
        <taxon>core chlorophytes</taxon>
        <taxon>Trebouxiophyceae</taxon>
        <taxon>Trebouxiophyceae incertae sedis</taxon>
        <taxon>Coccomyxaceae</taxon>
        <taxon>Coccomyxa</taxon>
        <taxon>Coccomyxa subellipsoidea</taxon>
    </lineage>
</organism>
<dbReference type="eggNOG" id="ENOG502QUYC">
    <property type="taxonomic scope" value="Eukaryota"/>
</dbReference>
<dbReference type="Proteomes" id="UP000007264">
    <property type="component" value="Unassembled WGS sequence"/>
</dbReference>
<dbReference type="InterPro" id="IPR036249">
    <property type="entry name" value="Thioredoxin-like_sf"/>
</dbReference>
<dbReference type="Gene3D" id="3.40.30.10">
    <property type="entry name" value="Glutaredoxin"/>
    <property type="match status" value="2"/>
</dbReference>
<evidence type="ECO:0000313" key="4">
    <source>
        <dbReference type="Proteomes" id="UP000007264"/>
    </source>
</evidence>
<dbReference type="KEGG" id="csl:COCSUDRAFT_22877"/>
<dbReference type="RefSeq" id="XP_005649097.1">
    <property type="nucleotide sequence ID" value="XM_005649040.1"/>
</dbReference>
<evidence type="ECO:0000256" key="1">
    <source>
        <dbReference type="SAM" id="MobiDB-lite"/>
    </source>
</evidence>
<dbReference type="PANTHER" id="PTHR45288">
    <property type="entry name" value="THIOREDOXIN FAMILY PROTEIN"/>
    <property type="match status" value="1"/>
</dbReference>
<comment type="caution">
    <text evidence="3">The sequence shown here is derived from an EMBL/GenBank/DDBJ whole genome shotgun (WGS) entry which is preliminary data.</text>
</comment>
<evidence type="ECO:0000259" key="2">
    <source>
        <dbReference type="PROSITE" id="PS50404"/>
    </source>
</evidence>
<reference evidence="3 4" key="1">
    <citation type="journal article" date="2012" name="Genome Biol.">
        <title>The genome of the polar eukaryotic microalga coccomyxa subellipsoidea reveals traits of cold adaptation.</title>
        <authorList>
            <person name="Blanc G."/>
            <person name="Agarkova I."/>
            <person name="Grimwood J."/>
            <person name="Kuo A."/>
            <person name="Brueggeman A."/>
            <person name="Dunigan D."/>
            <person name="Gurnon J."/>
            <person name="Ladunga I."/>
            <person name="Lindquist E."/>
            <person name="Lucas S."/>
            <person name="Pangilinan J."/>
            <person name="Proschold T."/>
            <person name="Salamov A."/>
            <person name="Schmutz J."/>
            <person name="Weeks D."/>
            <person name="Yamada T."/>
            <person name="Claverie J.M."/>
            <person name="Grigoriev I."/>
            <person name="Van Etten J."/>
            <person name="Lomsadze A."/>
            <person name="Borodovsky M."/>
        </authorList>
    </citation>
    <scope>NUCLEOTIDE SEQUENCE [LARGE SCALE GENOMIC DNA]</scope>
    <source>
        <strain evidence="3 4">C-169</strain>
    </source>
</reference>
<dbReference type="SFLD" id="SFLDS00019">
    <property type="entry name" value="Glutathione_Transferase_(cytos"/>
    <property type="match status" value="1"/>
</dbReference>
<dbReference type="AlphaFoldDB" id="I0Z1N4"/>
<gene>
    <name evidence="3" type="ORF">COCSUDRAFT_22877</name>
</gene>
<dbReference type="GO" id="GO:0009507">
    <property type="term" value="C:chloroplast"/>
    <property type="evidence" value="ECO:0007669"/>
    <property type="project" value="TreeGrafter"/>
</dbReference>
<dbReference type="SUPFAM" id="SSF52833">
    <property type="entry name" value="Thioredoxin-like"/>
    <property type="match status" value="2"/>
</dbReference>